<dbReference type="EMBL" id="JASPKZ010005701">
    <property type="protein sequence ID" value="KAJ9588219.1"/>
    <property type="molecule type" value="Genomic_DNA"/>
</dbReference>
<dbReference type="GO" id="GO:0005549">
    <property type="term" value="F:odorant binding"/>
    <property type="evidence" value="ECO:0007669"/>
    <property type="project" value="InterPro"/>
</dbReference>
<evidence type="ECO:0000256" key="1">
    <source>
        <dbReference type="ARBA" id="ARBA00004651"/>
    </source>
</evidence>
<evidence type="ECO:0000256" key="2">
    <source>
        <dbReference type="ARBA" id="ARBA00022475"/>
    </source>
</evidence>
<sequence>MFLNFNIKLLYYLGVWQLDTDTKFRKFINFLIIFSVLIQLIFFYITEIIDFYINFGSIQIMTKILCQITANTLNFQNYTPFDVSDTNLYILAYILHGIHGGIFIVYMPGCGMFFVGLIYQACVQFLILHYSLKCLKIKIRHLVIDHKKNNGNHKVMTDLNEYCLELEKILNPVMFVQLVTTAAAICVVSFQVNEFNVTFLTMAVFLITVLFECGIYFFAGQELINQVSA</sequence>
<accession>A0AAD7ZWR4</accession>
<evidence type="ECO:0000256" key="4">
    <source>
        <dbReference type="ARBA" id="ARBA00022692"/>
    </source>
</evidence>
<dbReference type="GO" id="GO:0005886">
    <property type="term" value="C:plasma membrane"/>
    <property type="evidence" value="ECO:0007669"/>
    <property type="project" value="UniProtKB-SubCell"/>
</dbReference>
<name>A0AAD7ZWR4_DIPPU</name>
<protein>
    <submittedName>
        <fullName evidence="11">Uncharacterized protein</fullName>
    </submittedName>
</protein>
<feature type="transmembrane region" description="Helical" evidence="10">
    <location>
        <begin position="198"/>
        <end position="219"/>
    </location>
</feature>
<dbReference type="PANTHER" id="PTHR21137">
    <property type="entry name" value="ODORANT RECEPTOR"/>
    <property type="match status" value="1"/>
</dbReference>
<dbReference type="Proteomes" id="UP001233999">
    <property type="component" value="Unassembled WGS sequence"/>
</dbReference>
<reference evidence="11" key="1">
    <citation type="journal article" date="2023" name="IScience">
        <title>Live-bearing cockroach genome reveals convergent evolutionary mechanisms linked to viviparity in insects and beyond.</title>
        <authorList>
            <person name="Fouks B."/>
            <person name="Harrison M.C."/>
            <person name="Mikhailova A.A."/>
            <person name="Marchal E."/>
            <person name="English S."/>
            <person name="Carruthers M."/>
            <person name="Jennings E.C."/>
            <person name="Chiamaka E.L."/>
            <person name="Frigard R.A."/>
            <person name="Pippel M."/>
            <person name="Attardo G.M."/>
            <person name="Benoit J.B."/>
            <person name="Bornberg-Bauer E."/>
            <person name="Tobe S.S."/>
        </authorList>
    </citation>
    <scope>NUCLEOTIDE SEQUENCE</scope>
    <source>
        <strain evidence="11">Stay&amp;Tobe</strain>
    </source>
</reference>
<proteinExistence type="predicted"/>
<keyword evidence="7 10" id="KW-0472">Membrane</keyword>
<keyword evidence="6 10" id="KW-1133">Transmembrane helix</keyword>
<organism evidence="11 12">
    <name type="scientific">Diploptera punctata</name>
    <name type="common">Pacific beetle cockroach</name>
    <dbReference type="NCBI Taxonomy" id="6984"/>
    <lineage>
        <taxon>Eukaryota</taxon>
        <taxon>Metazoa</taxon>
        <taxon>Ecdysozoa</taxon>
        <taxon>Arthropoda</taxon>
        <taxon>Hexapoda</taxon>
        <taxon>Insecta</taxon>
        <taxon>Pterygota</taxon>
        <taxon>Neoptera</taxon>
        <taxon>Polyneoptera</taxon>
        <taxon>Dictyoptera</taxon>
        <taxon>Blattodea</taxon>
        <taxon>Blaberoidea</taxon>
        <taxon>Blaberidae</taxon>
        <taxon>Diplopterinae</taxon>
        <taxon>Diploptera</taxon>
    </lineage>
</organism>
<evidence type="ECO:0000256" key="10">
    <source>
        <dbReference type="SAM" id="Phobius"/>
    </source>
</evidence>
<reference evidence="11" key="2">
    <citation type="submission" date="2023-05" db="EMBL/GenBank/DDBJ databases">
        <authorList>
            <person name="Fouks B."/>
        </authorList>
    </citation>
    <scope>NUCLEOTIDE SEQUENCE</scope>
    <source>
        <strain evidence="11">Stay&amp;Tobe</strain>
        <tissue evidence="11">Testes</tissue>
    </source>
</reference>
<gene>
    <name evidence="11" type="ORF">L9F63_018383</name>
</gene>
<dbReference type="PANTHER" id="PTHR21137:SF35">
    <property type="entry name" value="ODORANT RECEPTOR 19A-RELATED"/>
    <property type="match status" value="1"/>
</dbReference>
<evidence type="ECO:0000256" key="9">
    <source>
        <dbReference type="ARBA" id="ARBA00023224"/>
    </source>
</evidence>
<feature type="non-terminal residue" evidence="11">
    <location>
        <position position="229"/>
    </location>
</feature>
<dbReference type="AlphaFoldDB" id="A0AAD7ZWR4"/>
<keyword evidence="3" id="KW-0716">Sensory transduction</keyword>
<comment type="caution">
    <text evidence="11">The sequence shown here is derived from an EMBL/GenBank/DDBJ whole genome shotgun (WGS) entry which is preliminary data.</text>
</comment>
<feature type="transmembrane region" description="Helical" evidence="10">
    <location>
        <begin position="27"/>
        <end position="45"/>
    </location>
</feature>
<keyword evidence="12" id="KW-1185">Reference proteome</keyword>
<evidence type="ECO:0000256" key="5">
    <source>
        <dbReference type="ARBA" id="ARBA00022725"/>
    </source>
</evidence>
<dbReference type="Pfam" id="PF02949">
    <property type="entry name" value="7tm_6"/>
    <property type="match status" value="1"/>
</dbReference>
<evidence type="ECO:0000313" key="12">
    <source>
        <dbReference type="Proteomes" id="UP001233999"/>
    </source>
</evidence>
<keyword evidence="4 10" id="KW-0812">Transmembrane</keyword>
<keyword evidence="5" id="KW-0552">Olfaction</keyword>
<evidence type="ECO:0000256" key="6">
    <source>
        <dbReference type="ARBA" id="ARBA00022989"/>
    </source>
</evidence>
<keyword evidence="2" id="KW-1003">Cell membrane</keyword>
<evidence type="ECO:0000256" key="7">
    <source>
        <dbReference type="ARBA" id="ARBA00023136"/>
    </source>
</evidence>
<comment type="subcellular location">
    <subcellularLocation>
        <location evidence="1">Cell membrane</location>
        <topology evidence="1">Multi-pass membrane protein</topology>
    </subcellularLocation>
</comment>
<feature type="transmembrane region" description="Helical" evidence="10">
    <location>
        <begin position="169"/>
        <end position="192"/>
    </location>
</feature>
<dbReference type="InterPro" id="IPR004117">
    <property type="entry name" value="7tm6_olfct_rcpt"/>
</dbReference>
<dbReference type="GO" id="GO:0007165">
    <property type="term" value="P:signal transduction"/>
    <property type="evidence" value="ECO:0007669"/>
    <property type="project" value="UniProtKB-KW"/>
</dbReference>
<evidence type="ECO:0000313" key="11">
    <source>
        <dbReference type="EMBL" id="KAJ9588219.1"/>
    </source>
</evidence>
<keyword evidence="8" id="KW-0675">Receptor</keyword>
<evidence type="ECO:0000256" key="3">
    <source>
        <dbReference type="ARBA" id="ARBA00022606"/>
    </source>
</evidence>
<dbReference type="GO" id="GO:0004984">
    <property type="term" value="F:olfactory receptor activity"/>
    <property type="evidence" value="ECO:0007669"/>
    <property type="project" value="InterPro"/>
</dbReference>
<keyword evidence="9" id="KW-0807">Transducer</keyword>
<evidence type="ECO:0000256" key="8">
    <source>
        <dbReference type="ARBA" id="ARBA00023170"/>
    </source>
</evidence>